<keyword evidence="9" id="KW-1185">Reference proteome</keyword>
<feature type="domain" description="Response regulatory" evidence="6">
    <location>
        <begin position="3"/>
        <end position="118"/>
    </location>
</feature>
<dbReference type="PROSITE" id="PS50110">
    <property type="entry name" value="RESPONSE_REGULATORY"/>
    <property type="match status" value="1"/>
</dbReference>
<dbReference type="Proteomes" id="UP000836597">
    <property type="component" value="Chromosome"/>
</dbReference>
<accession>A0A8S0VXP8</accession>
<comment type="function">
    <text evidence="4">May play the central regulatory role in sporulation. It may be an element of the effector pathway responsible for the activation of sporulation genes in response to nutritional stress. Spo0A may act in concert with spo0H (a sigma factor) to control the expression of some genes that are critical to the sporulation process.</text>
</comment>
<dbReference type="Gene3D" id="3.40.50.2300">
    <property type="match status" value="1"/>
</dbReference>
<dbReference type="SUPFAM" id="SSF52172">
    <property type="entry name" value="CheY-like"/>
    <property type="match status" value="1"/>
</dbReference>
<dbReference type="Pfam" id="PF00072">
    <property type="entry name" value="Response_reg"/>
    <property type="match status" value="1"/>
</dbReference>
<name>A0A8S0VXP8_9FIRM</name>
<keyword evidence="3" id="KW-0902">Two-component regulatory system</keyword>
<evidence type="ECO:0000256" key="3">
    <source>
        <dbReference type="ARBA" id="ARBA00023012"/>
    </source>
</evidence>
<evidence type="ECO:0000313" key="9">
    <source>
        <dbReference type="Proteomes" id="UP001071230"/>
    </source>
</evidence>
<gene>
    <name evidence="8" type="ORF">DEACI_2499</name>
    <name evidence="7" type="ORF">DEACI_2805</name>
</gene>
<sequence length="121" mass="13356">MNRVLVADDASFMRLMIRQILVRRGGFEIVEAGNGLTAIELYKKARPDLVILDITMPEADGFQVLSEILTFDASACVIMCSALAQGVILKEAMRRGASDFIVKPFCPDDLLQVVCKYLTCP</sequence>
<dbReference type="AlphaFoldDB" id="A0A8S0VXP8"/>
<organism evidence="7">
    <name type="scientific">Acididesulfobacillus acetoxydans</name>
    <dbReference type="NCBI Taxonomy" id="1561005"/>
    <lineage>
        <taxon>Bacteria</taxon>
        <taxon>Bacillati</taxon>
        <taxon>Bacillota</taxon>
        <taxon>Clostridia</taxon>
        <taxon>Eubacteriales</taxon>
        <taxon>Peptococcaceae</taxon>
        <taxon>Acididesulfobacillus</taxon>
    </lineage>
</organism>
<dbReference type="KEGG" id="aacx:DEACI_2805"/>
<proteinExistence type="predicted"/>
<reference evidence="8" key="1">
    <citation type="submission" date="2014-11" db="EMBL/GenBank/DDBJ databases">
        <authorList>
            <person name="Hornung B.V."/>
        </authorList>
    </citation>
    <scope>NUCLEOTIDE SEQUENCE</scope>
    <source>
        <strain evidence="8">INE</strain>
    </source>
</reference>
<evidence type="ECO:0000259" key="6">
    <source>
        <dbReference type="PROSITE" id="PS50110"/>
    </source>
</evidence>
<evidence type="ECO:0000313" key="7">
    <source>
        <dbReference type="EMBL" id="CAA7602133.1"/>
    </source>
</evidence>
<feature type="modified residue" description="4-aspartylphosphate" evidence="5">
    <location>
        <position position="53"/>
    </location>
</feature>
<keyword evidence="2 5" id="KW-0597">Phosphoprotein</keyword>
<protein>
    <recommendedName>
        <fullName evidence="1">Stage 0 sporulation protein A homolog</fullName>
    </recommendedName>
</protein>
<dbReference type="PANTHER" id="PTHR44591">
    <property type="entry name" value="STRESS RESPONSE REGULATOR PROTEIN 1"/>
    <property type="match status" value="1"/>
</dbReference>
<evidence type="ECO:0000256" key="1">
    <source>
        <dbReference type="ARBA" id="ARBA00018672"/>
    </source>
</evidence>
<dbReference type="RefSeq" id="WP_240985555.1">
    <property type="nucleotide sequence ID" value="NZ_CDGJ01000078.1"/>
</dbReference>
<dbReference type="GO" id="GO:0000160">
    <property type="term" value="P:phosphorelay signal transduction system"/>
    <property type="evidence" value="ECO:0007669"/>
    <property type="project" value="UniProtKB-KW"/>
</dbReference>
<evidence type="ECO:0000256" key="5">
    <source>
        <dbReference type="PROSITE-ProRule" id="PRU00169"/>
    </source>
</evidence>
<reference evidence="7" key="2">
    <citation type="submission" date="2020-01" db="EMBL/GenBank/DDBJ databases">
        <authorList>
            <person name="Hornung B."/>
        </authorList>
    </citation>
    <scope>NUCLEOTIDE SEQUENCE</scope>
    <source>
        <strain evidence="7">PacBioINE</strain>
    </source>
</reference>
<dbReference type="EMBL" id="CDGJ01000078">
    <property type="protein sequence ID" value="CEJ08024.1"/>
    <property type="molecule type" value="Genomic_DNA"/>
</dbReference>
<evidence type="ECO:0000256" key="2">
    <source>
        <dbReference type="ARBA" id="ARBA00022553"/>
    </source>
</evidence>
<dbReference type="InterPro" id="IPR001789">
    <property type="entry name" value="Sig_transdc_resp-reg_receiver"/>
</dbReference>
<dbReference type="PANTHER" id="PTHR44591:SF14">
    <property type="entry name" value="PROTEIN PILG"/>
    <property type="match status" value="1"/>
</dbReference>
<evidence type="ECO:0000256" key="4">
    <source>
        <dbReference type="ARBA" id="ARBA00024867"/>
    </source>
</evidence>
<dbReference type="InterPro" id="IPR050595">
    <property type="entry name" value="Bact_response_regulator"/>
</dbReference>
<dbReference type="SMART" id="SM00448">
    <property type="entry name" value="REC"/>
    <property type="match status" value="1"/>
</dbReference>
<dbReference type="Proteomes" id="UP001071230">
    <property type="component" value="Unassembled WGS sequence"/>
</dbReference>
<dbReference type="InterPro" id="IPR011006">
    <property type="entry name" value="CheY-like_superfamily"/>
</dbReference>
<evidence type="ECO:0000313" key="8">
    <source>
        <dbReference type="EMBL" id="CEJ08024.1"/>
    </source>
</evidence>
<dbReference type="EMBL" id="LR746496">
    <property type="protein sequence ID" value="CAA7602133.1"/>
    <property type="molecule type" value="Genomic_DNA"/>
</dbReference>